<evidence type="ECO:0008006" key="4">
    <source>
        <dbReference type="Google" id="ProtNLM"/>
    </source>
</evidence>
<dbReference type="HOGENOM" id="CLU_1048910_0_0_7"/>
<dbReference type="eggNOG" id="COG1913">
    <property type="taxonomic scope" value="Bacteria"/>
</dbReference>
<reference evidence="2 3" key="1">
    <citation type="journal article" date="2010" name="Stand. Genomic Sci.">
        <title>Complete genome sequence of Haliangium ochraceum type strain (SMP-2).</title>
        <authorList>
            <consortium name="US DOE Joint Genome Institute (JGI-PGF)"/>
            <person name="Ivanova N."/>
            <person name="Daum C."/>
            <person name="Lang E."/>
            <person name="Abt B."/>
            <person name="Kopitz M."/>
            <person name="Saunders E."/>
            <person name="Lapidus A."/>
            <person name="Lucas S."/>
            <person name="Glavina Del Rio T."/>
            <person name="Nolan M."/>
            <person name="Tice H."/>
            <person name="Copeland A."/>
            <person name="Cheng J.F."/>
            <person name="Chen F."/>
            <person name="Bruce D."/>
            <person name="Goodwin L."/>
            <person name="Pitluck S."/>
            <person name="Mavromatis K."/>
            <person name="Pati A."/>
            <person name="Mikhailova N."/>
            <person name="Chen A."/>
            <person name="Palaniappan K."/>
            <person name="Land M."/>
            <person name="Hauser L."/>
            <person name="Chang Y.J."/>
            <person name="Jeffries C.D."/>
            <person name="Detter J.C."/>
            <person name="Brettin T."/>
            <person name="Rohde M."/>
            <person name="Goker M."/>
            <person name="Bristow J."/>
            <person name="Markowitz V."/>
            <person name="Eisen J.A."/>
            <person name="Hugenholtz P."/>
            <person name="Kyrpides N.C."/>
            <person name="Klenk H.P."/>
        </authorList>
    </citation>
    <scope>NUCLEOTIDE SEQUENCE [LARGE SCALE GENOMIC DNA]</scope>
    <source>
        <strain evidence="3">DSM 14365 / CIP 107738 / JCM 11303 / AJ 13395 / SMP-2</strain>
    </source>
</reference>
<dbReference type="EMBL" id="CP001804">
    <property type="protein sequence ID" value="ACY14695.1"/>
    <property type="molecule type" value="Genomic_DNA"/>
</dbReference>
<evidence type="ECO:0000313" key="3">
    <source>
        <dbReference type="Proteomes" id="UP000001880"/>
    </source>
</evidence>
<evidence type="ECO:0000256" key="1">
    <source>
        <dbReference type="SAM" id="MobiDB-lite"/>
    </source>
</evidence>
<dbReference type="SUPFAM" id="SSF55486">
    <property type="entry name" value="Metalloproteases ('zincins'), catalytic domain"/>
    <property type="match status" value="1"/>
</dbReference>
<dbReference type="STRING" id="502025.Hoch_2150"/>
<dbReference type="AlphaFoldDB" id="D0LGX3"/>
<dbReference type="RefSeq" id="WP_012827303.1">
    <property type="nucleotide sequence ID" value="NC_013440.1"/>
</dbReference>
<proteinExistence type="predicted"/>
<evidence type="ECO:0000313" key="2">
    <source>
        <dbReference type="EMBL" id="ACY14695.1"/>
    </source>
</evidence>
<dbReference type="OrthoDB" id="1121673at2"/>
<sequence length="272" mass="29373">MSSCSLLYDSESGDAGTRTPDAGDPSPADARTERADASPLSSTPERVRNYVRGDTYKRLILEVDFVEGFAPRAENSTAIAAIWDQHLDKPGGIEVLTDDVLEPRGSDYAWTDTEIVALSRSQESLTLAADETRIHVMFVDGHSARDGDGGVVLGVAYGNERLVIFNETIERVCRRALPIDDSLCAAAERSIWNHEMGHVVGLVDNGLPMVVPHKDDEHGAHDSSDECVMYWAYEGGNLIDTLLDDLLDGGDGSIGLDQACIDDIAAVRDAAL</sequence>
<accession>D0LGX3</accession>
<organism evidence="2 3">
    <name type="scientific">Haliangium ochraceum (strain DSM 14365 / JCM 11303 / SMP-2)</name>
    <dbReference type="NCBI Taxonomy" id="502025"/>
    <lineage>
        <taxon>Bacteria</taxon>
        <taxon>Pseudomonadati</taxon>
        <taxon>Myxococcota</taxon>
        <taxon>Polyangia</taxon>
        <taxon>Haliangiales</taxon>
        <taxon>Kofleriaceae</taxon>
        <taxon>Haliangium</taxon>
    </lineage>
</organism>
<protein>
    <recommendedName>
        <fullName evidence="4">Membrane metalloprotease</fullName>
    </recommendedName>
</protein>
<name>D0LGX3_HALO1</name>
<feature type="region of interest" description="Disordered" evidence="1">
    <location>
        <begin position="1"/>
        <end position="46"/>
    </location>
</feature>
<keyword evidence="3" id="KW-1185">Reference proteome</keyword>
<dbReference type="KEGG" id="hoh:Hoch_2150"/>
<dbReference type="Proteomes" id="UP000001880">
    <property type="component" value="Chromosome"/>
</dbReference>
<gene>
    <name evidence="2" type="ordered locus">Hoch_2150</name>
</gene>